<feature type="region of interest" description="Disordered" evidence="1">
    <location>
        <begin position="113"/>
        <end position="149"/>
    </location>
</feature>
<keyword evidence="3" id="KW-1185">Reference proteome</keyword>
<organism evidence="2 3">
    <name type="scientific">Aldrovandia affinis</name>
    <dbReference type="NCBI Taxonomy" id="143900"/>
    <lineage>
        <taxon>Eukaryota</taxon>
        <taxon>Metazoa</taxon>
        <taxon>Chordata</taxon>
        <taxon>Craniata</taxon>
        <taxon>Vertebrata</taxon>
        <taxon>Euteleostomi</taxon>
        <taxon>Actinopterygii</taxon>
        <taxon>Neopterygii</taxon>
        <taxon>Teleostei</taxon>
        <taxon>Notacanthiformes</taxon>
        <taxon>Halosauridae</taxon>
        <taxon>Aldrovandia</taxon>
    </lineage>
</organism>
<proteinExistence type="predicted"/>
<comment type="caution">
    <text evidence="2">The sequence shown here is derived from an EMBL/GenBank/DDBJ whole genome shotgun (WGS) entry which is preliminary data.</text>
</comment>
<sequence length="149" mass="17348">MDRRTNISVLEEANMFSITTTIMQHQLRWTGHVIRMSNTRLPKQILYSQLKEGQRAPGGQKKHFKDNIKTSLKKFHITSSNWEHITLDRRCWKKSMQEGAARHEMELRHVAETKQQHCKEREKNTPPPPLFPAHIAPKYVDHGSASTAI</sequence>
<dbReference type="PANTHER" id="PTHR47027">
    <property type="entry name" value="REVERSE TRANSCRIPTASE DOMAIN-CONTAINING PROTEIN"/>
    <property type="match status" value="1"/>
</dbReference>
<evidence type="ECO:0000313" key="3">
    <source>
        <dbReference type="Proteomes" id="UP001221898"/>
    </source>
</evidence>
<name>A0AAD7T1H6_9TELE</name>
<protein>
    <submittedName>
        <fullName evidence="2">Uncharacterized protein</fullName>
    </submittedName>
</protein>
<reference evidence="2" key="1">
    <citation type="journal article" date="2023" name="Science">
        <title>Genome structures resolve the early diversification of teleost fishes.</title>
        <authorList>
            <person name="Parey E."/>
            <person name="Louis A."/>
            <person name="Montfort J."/>
            <person name="Bouchez O."/>
            <person name="Roques C."/>
            <person name="Iampietro C."/>
            <person name="Lluch J."/>
            <person name="Castinel A."/>
            <person name="Donnadieu C."/>
            <person name="Desvignes T."/>
            <person name="Floi Bucao C."/>
            <person name="Jouanno E."/>
            <person name="Wen M."/>
            <person name="Mejri S."/>
            <person name="Dirks R."/>
            <person name="Jansen H."/>
            <person name="Henkel C."/>
            <person name="Chen W.J."/>
            <person name="Zahm M."/>
            <person name="Cabau C."/>
            <person name="Klopp C."/>
            <person name="Thompson A.W."/>
            <person name="Robinson-Rechavi M."/>
            <person name="Braasch I."/>
            <person name="Lecointre G."/>
            <person name="Bobe J."/>
            <person name="Postlethwait J.H."/>
            <person name="Berthelot C."/>
            <person name="Roest Crollius H."/>
            <person name="Guiguen Y."/>
        </authorList>
    </citation>
    <scope>NUCLEOTIDE SEQUENCE</scope>
    <source>
        <strain evidence="2">NC1722</strain>
    </source>
</reference>
<evidence type="ECO:0000256" key="1">
    <source>
        <dbReference type="SAM" id="MobiDB-lite"/>
    </source>
</evidence>
<evidence type="ECO:0000313" key="2">
    <source>
        <dbReference type="EMBL" id="KAJ8412669.1"/>
    </source>
</evidence>
<feature type="compositionally biased region" description="Basic and acidic residues" evidence="1">
    <location>
        <begin position="113"/>
        <end position="124"/>
    </location>
</feature>
<dbReference type="PANTHER" id="PTHR47027:SF30">
    <property type="entry name" value="THAP-TYPE DOMAIN-CONTAINING PROTEIN"/>
    <property type="match status" value="1"/>
</dbReference>
<dbReference type="Proteomes" id="UP001221898">
    <property type="component" value="Unassembled WGS sequence"/>
</dbReference>
<dbReference type="EMBL" id="JAINUG010000018">
    <property type="protein sequence ID" value="KAJ8412669.1"/>
    <property type="molecule type" value="Genomic_DNA"/>
</dbReference>
<gene>
    <name evidence="2" type="ORF">AAFF_G00116200</name>
</gene>
<accession>A0AAD7T1H6</accession>
<dbReference type="AlphaFoldDB" id="A0AAD7T1H6"/>